<dbReference type="EMBL" id="CM004390">
    <property type="protein sequence ID" value="OAY52083.1"/>
    <property type="molecule type" value="Genomic_DNA"/>
</dbReference>
<dbReference type="PANTHER" id="PTHR33710">
    <property type="entry name" value="BNAC02G09200D PROTEIN"/>
    <property type="match status" value="1"/>
</dbReference>
<reference evidence="1" key="1">
    <citation type="submission" date="2016-02" db="EMBL/GenBank/DDBJ databases">
        <title>WGS assembly of Manihot esculenta.</title>
        <authorList>
            <person name="Bredeson J.V."/>
            <person name="Prochnik S.E."/>
            <person name="Lyons J.B."/>
            <person name="Schmutz J."/>
            <person name="Grimwood J."/>
            <person name="Vrebalov J."/>
            <person name="Bart R.S."/>
            <person name="Amuge T."/>
            <person name="Ferguson M.E."/>
            <person name="Green R."/>
            <person name="Putnam N."/>
            <person name="Stites J."/>
            <person name="Rounsley S."/>
            <person name="Rokhsar D.S."/>
        </authorList>
    </citation>
    <scope>NUCLEOTIDE SEQUENCE [LARGE SCALE GENOMIC DNA]</scope>
    <source>
        <tissue evidence="1">Leaf</tissue>
    </source>
</reference>
<dbReference type="AlphaFoldDB" id="A0A2C9W196"/>
<evidence type="ECO:0000313" key="1">
    <source>
        <dbReference type="EMBL" id="OAY52083.1"/>
    </source>
</evidence>
<organism evidence="1">
    <name type="scientific">Manihot esculenta</name>
    <name type="common">Cassava</name>
    <name type="synonym">Jatropha manihot</name>
    <dbReference type="NCBI Taxonomy" id="3983"/>
    <lineage>
        <taxon>Eukaryota</taxon>
        <taxon>Viridiplantae</taxon>
        <taxon>Streptophyta</taxon>
        <taxon>Embryophyta</taxon>
        <taxon>Tracheophyta</taxon>
        <taxon>Spermatophyta</taxon>
        <taxon>Magnoliopsida</taxon>
        <taxon>eudicotyledons</taxon>
        <taxon>Gunneridae</taxon>
        <taxon>Pentapetalae</taxon>
        <taxon>rosids</taxon>
        <taxon>fabids</taxon>
        <taxon>Malpighiales</taxon>
        <taxon>Euphorbiaceae</taxon>
        <taxon>Crotonoideae</taxon>
        <taxon>Manihoteae</taxon>
        <taxon>Manihot</taxon>
    </lineage>
</organism>
<protein>
    <submittedName>
        <fullName evidence="1">Uncharacterized protein</fullName>
    </submittedName>
</protein>
<accession>A0A2C9W196</accession>
<gene>
    <name evidence="1" type="ORF">MANES_04G056200</name>
</gene>
<proteinExistence type="predicted"/>
<name>A0A2C9W196_MANES</name>
<dbReference type="PANTHER" id="PTHR33710:SF77">
    <property type="entry name" value="DNASE I-LIKE SUPERFAMILY PROTEIN"/>
    <property type="match status" value="1"/>
</dbReference>
<sequence length="142" mass="17196">MEIPNAVEKELDRILCNSKWRLKFLKAIIHHLPMLSSNHMPLLLKLYSYVLGRKAFLFPFEAAWFTHFAFRDFVNNFTTKLKNWNGEIFRYVFKQRKKHMLLRIEAVEKKLELSILIRFEDLFESLKGELELFLEREELISF</sequence>